<evidence type="ECO:0000313" key="2">
    <source>
        <dbReference type="EMBL" id="KAF5766456.1"/>
    </source>
</evidence>
<gene>
    <name evidence="2" type="ORF">HanXRQr2_Chr15g0715601</name>
</gene>
<name>A0A9K3E3S2_HELAN</name>
<dbReference type="EMBL" id="MNCJ02000330">
    <property type="protein sequence ID" value="KAF5766456.1"/>
    <property type="molecule type" value="Genomic_DNA"/>
</dbReference>
<keyword evidence="1" id="KW-1133">Transmembrane helix</keyword>
<evidence type="ECO:0000256" key="1">
    <source>
        <dbReference type="SAM" id="Phobius"/>
    </source>
</evidence>
<dbReference type="Gramene" id="mRNA:HanXRQr2_Chr15g0715601">
    <property type="protein sequence ID" value="CDS:HanXRQr2_Chr15g0715601.1"/>
    <property type="gene ID" value="HanXRQr2_Chr15g0715601"/>
</dbReference>
<evidence type="ECO:0000313" key="3">
    <source>
        <dbReference type="Proteomes" id="UP000215914"/>
    </source>
</evidence>
<organism evidence="2 3">
    <name type="scientific">Helianthus annuus</name>
    <name type="common">Common sunflower</name>
    <dbReference type="NCBI Taxonomy" id="4232"/>
    <lineage>
        <taxon>Eukaryota</taxon>
        <taxon>Viridiplantae</taxon>
        <taxon>Streptophyta</taxon>
        <taxon>Embryophyta</taxon>
        <taxon>Tracheophyta</taxon>
        <taxon>Spermatophyta</taxon>
        <taxon>Magnoliopsida</taxon>
        <taxon>eudicotyledons</taxon>
        <taxon>Gunneridae</taxon>
        <taxon>Pentapetalae</taxon>
        <taxon>asterids</taxon>
        <taxon>campanulids</taxon>
        <taxon>Asterales</taxon>
        <taxon>Asteraceae</taxon>
        <taxon>Asteroideae</taxon>
        <taxon>Heliantheae alliance</taxon>
        <taxon>Heliantheae</taxon>
        <taxon>Helianthus</taxon>
    </lineage>
</organism>
<protein>
    <submittedName>
        <fullName evidence="2">Uncharacterized protein</fullName>
    </submittedName>
</protein>
<keyword evidence="1" id="KW-0812">Transmembrane</keyword>
<comment type="caution">
    <text evidence="2">The sequence shown here is derived from an EMBL/GenBank/DDBJ whole genome shotgun (WGS) entry which is preliminary data.</text>
</comment>
<proteinExistence type="predicted"/>
<reference evidence="2" key="2">
    <citation type="submission" date="2020-06" db="EMBL/GenBank/DDBJ databases">
        <title>Helianthus annuus Genome sequencing and assembly Release 2.</title>
        <authorList>
            <person name="Gouzy J."/>
            <person name="Langlade N."/>
            <person name="Munos S."/>
        </authorList>
    </citation>
    <scope>NUCLEOTIDE SEQUENCE</scope>
    <source>
        <tissue evidence="2">Leaves</tissue>
    </source>
</reference>
<dbReference type="AlphaFoldDB" id="A0A9K3E3S2"/>
<accession>A0A9K3E3S2</accession>
<keyword evidence="1" id="KW-0472">Membrane</keyword>
<dbReference type="Proteomes" id="UP000215914">
    <property type="component" value="Unassembled WGS sequence"/>
</dbReference>
<feature type="transmembrane region" description="Helical" evidence="1">
    <location>
        <begin position="12"/>
        <end position="29"/>
    </location>
</feature>
<reference evidence="2" key="1">
    <citation type="journal article" date="2017" name="Nature">
        <title>The sunflower genome provides insights into oil metabolism, flowering and Asterid evolution.</title>
        <authorList>
            <person name="Badouin H."/>
            <person name="Gouzy J."/>
            <person name="Grassa C.J."/>
            <person name="Murat F."/>
            <person name="Staton S.E."/>
            <person name="Cottret L."/>
            <person name="Lelandais-Briere C."/>
            <person name="Owens G.L."/>
            <person name="Carrere S."/>
            <person name="Mayjonade B."/>
            <person name="Legrand L."/>
            <person name="Gill N."/>
            <person name="Kane N.C."/>
            <person name="Bowers J.E."/>
            <person name="Hubner S."/>
            <person name="Bellec A."/>
            <person name="Berard A."/>
            <person name="Berges H."/>
            <person name="Blanchet N."/>
            <person name="Boniface M.C."/>
            <person name="Brunel D."/>
            <person name="Catrice O."/>
            <person name="Chaidir N."/>
            <person name="Claudel C."/>
            <person name="Donnadieu C."/>
            <person name="Faraut T."/>
            <person name="Fievet G."/>
            <person name="Helmstetter N."/>
            <person name="King M."/>
            <person name="Knapp S.J."/>
            <person name="Lai Z."/>
            <person name="Le Paslier M.C."/>
            <person name="Lippi Y."/>
            <person name="Lorenzon L."/>
            <person name="Mandel J.R."/>
            <person name="Marage G."/>
            <person name="Marchand G."/>
            <person name="Marquand E."/>
            <person name="Bret-Mestries E."/>
            <person name="Morien E."/>
            <person name="Nambeesan S."/>
            <person name="Nguyen T."/>
            <person name="Pegot-Espagnet P."/>
            <person name="Pouilly N."/>
            <person name="Raftis F."/>
            <person name="Sallet E."/>
            <person name="Schiex T."/>
            <person name="Thomas J."/>
            <person name="Vandecasteele C."/>
            <person name="Vares D."/>
            <person name="Vear F."/>
            <person name="Vautrin S."/>
            <person name="Crespi M."/>
            <person name="Mangin B."/>
            <person name="Burke J.M."/>
            <person name="Salse J."/>
            <person name="Munos S."/>
            <person name="Vincourt P."/>
            <person name="Rieseberg L.H."/>
            <person name="Langlade N.B."/>
        </authorList>
    </citation>
    <scope>NUCLEOTIDE SEQUENCE</scope>
    <source>
        <tissue evidence="2">Leaves</tissue>
    </source>
</reference>
<sequence>MKFFNSTTSCNTWVYNLVVFFFLNGQRILQIGYRRNSPHRDTLVSEQGKTLT</sequence>
<keyword evidence="3" id="KW-1185">Reference proteome</keyword>